<dbReference type="Gene3D" id="1.10.418.10">
    <property type="entry name" value="Calponin-like domain"/>
    <property type="match status" value="1"/>
</dbReference>
<accession>A0A0M9G3M4</accession>
<protein>
    <recommendedName>
        <fullName evidence="2">Calponin-homology (CH) domain-containing protein</fullName>
    </recommendedName>
</protein>
<sequence>MSHSFSEQERYDLKEIFRIYDFSKVDKVGDVVADAERKGTSAAELFDSLYALYKITKLPQREAVAKRLHMAVTTASDADVESVLRQTEMKGFSERDATRSLERKCNVQHVTNRSLQAARNSLNSRRDDKAVEEEQSELQRTTSQLRHVTVSDSSASFLGGSTTAVKAENGNNKDGEEESSVIFARPPSHLSAAPTRDSLDEVMSEEIREWLGKMLGDAHNSDVLALPNFIDALRNGVLLHVLLQKMQDPPVADADLKLPKRSTGFFIRDNVATFLAEAKRRFNLVDAQLFTDSDLVDGKSDRQVVTCLMAMARIAYNAGSITFAPNIIMYEHEIEQQGSKLTKTDLDRIVSEAEAAEAQSIPTLQTDEKAAAEEGVEETPDTEPDGINADISSKEPADEQALEDASALVAPRSDAARKVDLPSTAADEKSPLSDAYEKETREDGDVAPEADEASQGTAPLQDSALDISHPATMDRTMSPAKSKSSRDHSATPERRSTRDTTESTFMTTPPPEAVAADATETTAVKGEDSPLPPNADAHPTEERCIPSAEAQNASSAPKSDTSEVKHSDADEGDDGDGVGGSGRVFYLRAGMLCPTRPTPEEAAALQARRKKAAPRVVWKSPSTPLNASRPPRYHSRHWDGIDVALGRHLNEHYATHPQSPWRFHMVASTSGEYVLHNRQNAQKRIVYLRIIQTRLFLRNTGKDQPWVRIDEALGALERS</sequence>
<dbReference type="VEuPathDB" id="TriTrypDB:LpyrH10_06_2740"/>
<feature type="domain" description="Calponin-homology (CH)" evidence="2">
    <location>
        <begin position="201"/>
        <end position="316"/>
    </location>
</feature>
<dbReference type="RefSeq" id="XP_015660002.1">
    <property type="nucleotide sequence ID" value="XM_015801382.1"/>
</dbReference>
<dbReference type="EMBL" id="LGTL01000006">
    <property type="protein sequence ID" value="KPA81563.1"/>
    <property type="molecule type" value="Genomic_DNA"/>
</dbReference>
<dbReference type="AlphaFoldDB" id="A0A0M9G3M4"/>
<comment type="caution">
    <text evidence="3">The sequence shown here is derived from an EMBL/GenBank/DDBJ whole genome shotgun (WGS) entry which is preliminary data.</text>
</comment>
<feature type="compositionally biased region" description="Acidic residues" evidence="1">
    <location>
        <begin position="374"/>
        <end position="384"/>
    </location>
</feature>
<keyword evidence="4" id="KW-1185">Reference proteome</keyword>
<dbReference type="InterPro" id="IPR001715">
    <property type="entry name" value="CH_dom"/>
</dbReference>
<dbReference type="PANTHER" id="PTHR46756">
    <property type="entry name" value="TRANSGELIN"/>
    <property type="match status" value="1"/>
</dbReference>
<dbReference type="GeneID" id="26904195"/>
<dbReference type="GO" id="GO:0005884">
    <property type="term" value="C:actin filament"/>
    <property type="evidence" value="ECO:0007669"/>
    <property type="project" value="TreeGrafter"/>
</dbReference>
<dbReference type="GO" id="GO:0051764">
    <property type="term" value="P:actin crosslink formation"/>
    <property type="evidence" value="ECO:0007669"/>
    <property type="project" value="TreeGrafter"/>
</dbReference>
<dbReference type="PANTHER" id="PTHR46756:SF18">
    <property type="entry name" value="GAS2-LIKE PROTEIN PICKLED EGGS"/>
    <property type="match status" value="1"/>
</dbReference>
<feature type="compositionally biased region" description="Basic and acidic residues" evidence="1">
    <location>
        <begin position="484"/>
        <end position="501"/>
    </location>
</feature>
<feature type="compositionally biased region" description="Polar residues" evidence="1">
    <location>
        <begin position="549"/>
        <end position="559"/>
    </location>
</feature>
<evidence type="ECO:0000313" key="3">
    <source>
        <dbReference type="EMBL" id="KPA81563.1"/>
    </source>
</evidence>
<name>A0A0M9G3M4_LEPPY</name>
<dbReference type="SMART" id="SM00033">
    <property type="entry name" value="CH"/>
    <property type="match status" value="1"/>
</dbReference>
<feature type="compositionally biased region" description="Basic and acidic residues" evidence="1">
    <location>
        <begin position="560"/>
        <end position="569"/>
    </location>
</feature>
<evidence type="ECO:0000313" key="4">
    <source>
        <dbReference type="Proteomes" id="UP000037923"/>
    </source>
</evidence>
<feature type="compositionally biased region" description="Polar residues" evidence="1">
    <location>
        <begin position="138"/>
        <end position="172"/>
    </location>
</feature>
<evidence type="ECO:0000259" key="2">
    <source>
        <dbReference type="PROSITE" id="PS50021"/>
    </source>
</evidence>
<dbReference type="Proteomes" id="UP000037923">
    <property type="component" value="Unassembled WGS sequence"/>
</dbReference>
<evidence type="ECO:0000256" key="1">
    <source>
        <dbReference type="SAM" id="MobiDB-lite"/>
    </source>
</evidence>
<dbReference type="GO" id="GO:0008093">
    <property type="term" value="F:cytoskeletal anchor activity"/>
    <property type="evidence" value="ECO:0007669"/>
    <property type="project" value="TreeGrafter"/>
</dbReference>
<feature type="region of interest" description="Disordered" evidence="1">
    <location>
        <begin position="355"/>
        <end position="581"/>
    </location>
</feature>
<dbReference type="PROSITE" id="PS50021">
    <property type="entry name" value="CH"/>
    <property type="match status" value="1"/>
</dbReference>
<dbReference type="OMA" id="RYHSRHW"/>
<gene>
    <name evidence="3" type="ORF">ABB37_03904</name>
</gene>
<dbReference type="Pfam" id="PF00307">
    <property type="entry name" value="CH"/>
    <property type="match status" value="1"/>
</dbReference>
<organism evidence="3 4">
    <name type="scientific">Leptomonas pyrrhocoris</name>
    <name type="common">Firebug parasite</name>
    <dbReference type="NCBI Taxonomy" id="157538"/>
    <lineage>
        <taxon>Eukaryota</taxon>
        <taxon>Discoba</taxon>
        <taxon>Euglenozoa</taxon>
        <taxon>Kinetoplastea</taxon>
        <taxon>Metakinetoplastina</taxon>
        <taxon>Trypanosomatida</taxon>
        <taxon>Trypanosomatidae</taxon>
        <taxon>Leishmaniinae</taxon>
        <taxon>Leptomonas</taxon>
    </lineage>
</organism>
<dbReference type="OrthoDB" id="21595at2759"/>
<feature type="compositionally biased region" description="Basic and acidic residues" evidence="1">
    <location>
        <begin position="414"/>
        <end position="444"/>
    </location>
</feature>
<proteinExistence type="predicted"/>
<feature type="region of interest" description="Disordered" evidence="1">
    <location>
        <begin position="136"/>
        <end position="199"/>
    </location>
</feature>
<feature type="compositionally biased region" description="Low complexity" evidence="1">
    <location>
        <begin position="513"/>
        <end position="524"/>
    </location>
</feature>
<dbReference type="SUPFAM" id="SSF47576">
    <property type="entry name" value="Calponin-homology domain, CH-domain"/>
    <property type="match status" value="1"/>
</dbReference>
<reference evidence="3 4" key="1">
    <citation type="submission" date="2015-07" db="EMBL/GenBank/DDBJ databases">
        <title>High-quality genome of monoxenous trypanosomatid Leptomonas pyrrhocoris.</title>
        <authorList>
            <person name="Flegontov P."/>
            <person name="Butenko A."/>
            <person name="Firsov S."/>
            <person name="Vlcek C."/>
            <person name="Logacheva M.D."/>
            <person name="Field M."/>
            <person name="Filatov D."/>
            <person name="Flegontova O."/>
            <person name="Gerasimov E."/>
            <person name="Jackson A.P."/>
            <person name="Kelly S."/>
            <person name="Opperdoes F."/>
            <person name="O'Reilly A."/>
            <person name="Votypka J."/>
            <person name="Yurchenko V."/>
            <person name="Lukes J."/>
        </authorList>
    </citation>
    <scope>NUCLEOTIDE SEQUENCE [LARGE SCALE GENOMIC DNA]</scope>
    <source>
        <strain evidence="3">H10</strain>
    </source>
</reference>
<dbReference type="GO" id="GO:0051015">
    <property type="term" value="F:actin filament binding"/>
    <property type="evidence" value="ECO:0007669"/>
    <property type="project" value="TreeGrafter"/>
</dbReference>
<dbReference type="InterPro" id="IPR036872">
    <property type="entry name" value="CH_dom_sf"/>
</dbReference>